<reference evidence="4" key="1">
    <citation type="journal article" date="2019" name="Int. J. Syst. Evol. Microbiol.">
        <title>The Global Catalogue of Microorganisms (GCM) 10K type strain sequencing project: providing services to taxonomists for standard genome sequencing and annotation.</title>
        <authorList>
            <consortium name="The Broad Institute Genomics Platform"/>
            <consortium name="The Broad Institute Genome Sequencing Center for Infectious Disease"/>
            <person name="Wu L."/>
            <person name="Ma J."/>
        </authorList>
    </citation>
    <scope>NUCLEOTIDE SEQUENCE [LARGE SCALE GENOMIC DNA]</scope>
    <source>
        <strain evidence="4">JCM 31890</strain>
    </source>
</reference>
<evidence type="ECO:0000256" key="1">
    <source>
        <dbReference type="ARBA" id="ARBA00006987"/>
    </source>
</evidence>
<dbReference type="Gene3D" id="3.40.190.150">
    <property type="entry name" value="Bordetella uptake gene, domain 1"/>
    <property type="match status" value="1"/>
</dbReference>
<dbReference type="RefSeq" id="WP_345060550.1">
    <property type="nucleotide sequence ID" value="NZ_BAABEX010000003.1"/>
</dbReference>
<feature type="chain" id="PRO_5045086190" evidence="2">
    <location>
        <begin position="21"/>
        <end position="319"/>
    </location>
</feature>
<proteinExistence type="inferred from homology"/>
<evidence type="ECO:0000313" key="3">
    <source>
        <dbReference type="EMBL" id="GAA4418290.1"/>
    </source>
</evidence>
<dbReference type="InterPro" id="IPR042100">
    <property type="entry name" value="Bug_dom1"/>
</dbReference>
<protein>
    <submittedName>
        <fullName evidence="3">Tripartite tricarboxylate transporter substrate binding protein</fullName>
    </submittedName>
</protein>
<sequence>MKKSLIAFVVAAATSVSAFAWPDKPITLVVPFPPGGSTDMIARTISAKLPEKLGGGATVVVDNKAGATGTIGATQVARAPADGHTFLVASLGPFVIAPHLIKTNYDAIKDLDPITVVVQAPNVLVVTAVSPHRSLADVMTYLKANPGKMTFASSGNGSSDHLTAELFWQQTGTSGVHVPYRGGGPVMTDLLGNQVESSFMNINTAMPQIKAGKLRALAITSDKRSPLLPDVPTLEESGVKNAGVQSWQAIAAPKGLPADIKKRMHEAIVSIVREPATTARLTELGFEIVLNTPEQFASFQASEYARWAKLITARNIKAD</sequence>
<comment type="similarity">
    <text evidence="1">Belongs to the UPF0065 (bug) family.</text>
</comment>
<dbReference type="PANTHER" id="PTHR42928:SF5">
    <property type="entry name" value="BLR1237 PROTEIN"/>
    <property type="match status" value="1"/>
</dbReference>
<feature type="signal peptide" evidence="2">
    <location>
        <begin position="1"/>
        <end position="20"/>
    </location>
</feature>
<keyword evidence="4" id="KW-1185">Reference proteome</keyword>
<dbReference type="Proteomes" id="UP001501788">
    <property type="component" value="Unassembled WGS sequence"/>
</dbReference>
<dbReference type="Gene3D" id="3.40.190.10">
    <property type="entry name" value="Periplasmic binding protein-like II"/>
    <property type="match status" value="1"/>
</dbReference>
<dbReference type="Pfam" id="PF03401">
    <property type="entry name" value="TctC"/>
    <property type="match status" value="1"/>
</dbReference>
<dbReference type="SUPFAM" id="SSF53850">
    <property type="entry name" value="Periplasmic binding protein-like II"/>
    <property type="match status" value="1"/>
</dbReference>
<keyword evidence="2" id="KW-0732">Signal</keyword>
<dbReference type="PIRSF" id="PIRSF017082">
    <property type="entry name" value="YflP"/>
    <property type="match status" value="1"/>
</dbReference>
<name>A0ABP8KWW4_9BURK</name>
<evidence type="ECO:0000256" key="2">
    <source>
        <dbReference type="SAM" id="SignalP"/>
    </source>
</evidence>
<dbReference type="CDD" id="cd07012">
    <property type="entry name" value="PBP2_Bug_TTT"/>
    <property type="match status" value="1"/>
</dbReference>
<dbReference type="EMBL" id="BAABEX010000003">
    <property type="protein sequence ID" value="GAA4418290.1"/>
    <property type="molecule type" value="Genomic_DNA"/>
</dbReference>
<evidence type="ECO:0000313" key="4">
    <source>
        <dbReference type="Proteomes" id="UP001501788"/>
    </source>
</evidence>
<accession>A0ABP8KWW4</accession>
<comment type="caution">
    <text evidence="3">The sequence shown here is derived from an EMBL/GenBank/DDBJ whole genome shotgun (WGS) entry which is preliminary data.</text>
</comment>
<dbReference type="InterPro" id="IPR005064">
    <property type="entry name" value="BUG"/>
</dbReference>
<organism evidence="3 4">
    <name type="scientific">Acidovorax lacteus</name>
    <dbReference type="NCBI Taxonomy" id="1924988"/>
    <lineage>
        <taxon>Bacteria</taxon>
        <taxon>Pseudomonadati</taxon>
        <taxon>Pseudomonadota</taxon>
        <taxon>Betaproteobacteria</taxon>
        <taxon>Burkholderiales</taxon>
        <taxon>Comamonadaceae</taxon>
        <taxon>Acidovorax</taxon>
    </lineage>
</organism>
<dbReference type="PANTHER" id="PTHR42928">
    <property type="entry name" value="TRICARBOXYLATE-BINDING PROTEIN"/>
    <property type="match status" value="1"/>
</dbReference>
<gene>
    <name evidence="3" type="ORF">GCM10023090_03080</name>
</gene>